<feature type="compositionally biased region" description="Polar residues" evidence="1">
    <location>
        <begin position="156"/>
        <end position="166"/>
    </location>
</feature>
<name>A0A023FCV9_AMBCJ</name>
<feature type="compositionally biased region" description="Basic and acidic residues" evidence="1">
    <location>
        <begin position="181"/>
        <end position="194"/>
    </location>
</feature>
<protein>
    <submittedName>
        <fullName evidence="3">Putative secreted protein</fullName>
    </submittedName>
</protein>
<dbReference type="EMBL" id="GBBK01005312">
    <property type="protein sequence ID" value="JAC19170.1"/>
    <property type="molecule type" value="mRNA"/>
</dbReference>
<evidence type="ECO:0000256" key="1">
    <source>
        <dbReference type="SAM" id="MobiDB-lite"/>
    </source>
</evidence>
<dbReference type="AlphaFoldDB" id="A0A023FCV9"/>
<reference evidence="3" key="1">
    <citation type="submission" date="2014-03" db="EMBL/GenBank/DDBJ databases">
        <title>The sialotranscriptome of Amblyomma triste, Amblyomma parvum and Amblyomma cajennense ticks, uncovered by 454-based RNA-seq.</title>
        <authorList>
            <person name="Garcia G.R."/>
            <person name="Gardinassi L.G."/>
            <person name="Ribeiro J.M."/>
            <person name="Anatriello E."/>
            <person name="Ferreira B.R."/>
            <person name="Moreira H.N."/>
            <person name="Mafra C."/>
            <person name="Olegario M.M."/>
            <person name="Szabo P.J."/>
            <person name="Miranda-Santos I.K."/>
            <person name="Maruyama S.R."/>
        </authorList>
    </citation>
    <scope>NUCLEOTIDE SEQUENCE</scope>
    <source>
        <strain evidence="3">Uberlandia</strain>
        <tissue evidence="3">Salivary glands</tissue>
    </source>
</reference>
<keyword evidence="2" id="KW-0732">Signal</keyword>
<evidence type="ECO:0000313" key="3">
    <source>
        <dbReference type="EMBL" id="JAC19170.1"/>
    </source>
</evidence>
<dbReference type="PROSITE" id="PS51257">
    <property type="entry name" value="PROKAR_LIPOPROTEIN"/>
    <property type="match status" value="1"/>
</dbReference>
<proteinExistence type="evidence at transcript level"/>
<feature type="chain" id="PRO_5001515272" evidence="2">
    <location>
        <begin position="21"/>
        <end position="194"/>
    </location>
</feature>
<accession>A0A023FCV9</accession>
<feature type="region of interest" description="Disordered" evidence="1">
    <location>
        <begin position="140"/>
        <end position="194"/>
    </location>
</feature>
<evidence type="ECO:0000256" key="2">
    <source>
        <dbReference type="SAM" id="SignalP"/>
    </source>
</evidence>
<organism evidence="3">
    <name type="scientific">Amblyomma cajennense</name>
    <name type="common">Cayenne tick</name>
    <name type="synonym">Acarus cajennensis</name>
    <dbReference type="NCBI Taxonomy" id="34607"/>
    <lineage>
        <taxon>Eukaryota</taxon>
        <taxon>Metazoa</taxon>
        <taxon>Ecdysozoa</taxon>
        <taxon>Arthropoda</taxon>
        <taxon>Chelicerata</taxon>
        <taxon>Arachnida</taxon>
        <taxon>Acari</taxon>
        <taxon>Parasitiformes</taxon>
        <taxon>Ixodida</taxon>
        <taxon>Ixodoidea</taxon>
        <taxon>Ixodidae</taxon>
        <taxon>Amblyomminae</taxon>
        <taxon>Amblyomma</taxon>
    </lineage>
</organism>
<sequence>MKLAGPLVFSCLLAVSCGAAFRTHLDNDNEDDKTSEYRQWGQFPWEQPGNPPPIFPPDDFLMPRTGRWRSLKRPSDDPSRPWRDILKEYQRDNTDEYRIWGKFPWERPGNPPPFVPPSDTLALSQIGRFWNQDYLAGKPERPARYSSQDGDGKFNNLCNASFSSGSHNKKKVAQLWQQTQRIEKPAEVSVNKDT</sequence>
<feature type="signal peptide" evidence="2">
    <location>
        <begin position="1"/>
        <end position="20"/>
    </location>
</feature>